<evidence type="ECO:0000313" key="2">
    <source>
        <dbReference type="Proteomes" id="UP000004326"/>
    </source>
</evidence>
<reference evidence="1 2" key="1">
    <citation type="journal article" date="2013" name="Pathog. Dis.">
        <title>Genome sequences of 65 Helicobacter pylori strains isolated from asymptomatic individuals and patients with gastric cancer, peptic ulcer disease, or gastritis.</title>
        <authorList>
            <person name="Blanchard T.G."/>
            <person name="Czinn S.J."/>
            <person name="Correa P."/>
            <person name="Nakazawa T."/>
            <person name="Keelan M."/>
            <person name="Morningstar L."/>
            <person name="Santana-Cruz I."/>
            <person name="Maroo A."/>
            <person name="McCracken C."/>
            <person name="Shefchek K."/>
            <person name="Daugherty S."/>
            <person name="Song Y."/>
            <person name="Fraser C.M."/>
            <person name="Fricke W.F."/>
        </authorList>
    </citation>
    <scope>NUCLEOTIDE SEQUENCE [LARGE SCALE GENOMIC DNA]</scope>
    <source>
        <strain evidence="1 2">Hp P-2</strain>
    </source>
</reference>
<organism evidence="1 2">
    <name type="scientific">Helicobacter pylori Hp P-2</name>
    <dbReference type="NCBI Taxonomy" id="992073"/>
    <lineage>
        <taxon>Bacteria</taxon>
        <taxon>Pseudomonadati</taxon>
        <taxon>Campylobacterota</taxon>
        <taxon>Epsilonproteobacteria</taxon>
        <taxon>Campylobacterales</taxon>
        <taxon>Helicobacteraceae</taxon>
        <taxon>Helicobacter</taxon>
    </lineage>
</organism>
<sequence length="57" mass="6506">MREALSGVNLTQIDSLDELANELKKEKSNSRGLKRHVIAFDLKIEVLKRIQKNLTSL</sequence>
<evidence type="ECO:0000313" key="1">
    <source>
        <dbReference type="EMBL" id="EJC00288.1"/>
    </source>
</evidence>
<accession>J0PNU7</accession>
<dbReference type="Proteomes" id="UP000004326">
    <property type="component" value="Unassembled WGS sequence"/>
</dbReference>
<gene>
    <name evidence="1" type="ORF">HPHPP2_1002</name>
</gene>
<name>J0PNU7_HELPX</name>
<dbReference type="EMBL" id="AKPJ01000001">
    <property type="protein sequence ID" value="EJC00288.1"/>
    <property type="molecule type" value="Genomic_DNA"/>
</dbReference>
<proteinExistence type="predicted"/>
<protein>
    <submittedName>
        <fullName evidence="1">Uncharacterized protein</fullName>
    </submittedName>
</protein>
<dbReference type="AlphaFoldDB" id="J0PNU7"/>
<comment type="caution">
    <text evidence="1">The sequence shown here is derived from an EMBL/GenBank/DDBJ whole genome shotgun (WGS) entry which is preliminary data.</text>
</comment>
<dbReference type="PATRIC" id="fig|992073.3.peg.985"/>